<dbReference type="Gene3D" id="3.80.10.10">
    <property type="entry name" value="Ribonuclease Inhibitor"/>
    <property type="match status" value="2"/>
</dbReference>
<accession>A0AAV8YU61</accession>
<feature type="chain" id="PRO_5043698414" evidence="5">
    <location>
        <begin position="17"/>
        <end position="373"/>
    </location>
</feature>
<name>A0AAV8YU61_9CUCU</name>
<evidence type="ECO:0000313" key="7">
    <source>
        <dbReference type="Proteomes" id="UP001162162"/>
    </source>
</evidence>
<dbReference type="AlphaFoldDB" id="A0AAV8YU61"/>
<organism evidence="6 7">
    <name type="scientific">Aromia moschata</name>
    <dbReference type="NCBI Taxonomy" id="1265417"/>
    <lineage>
        <taxon>Eukaryota</taxon>
        <taxon>Metazoa</taxon>
        <taxon>Ecdysozoa</taxon>
        <taxon>Arthropoda</taxon>
        <taxon>Hexapoda</taxon>
        <taxon>Insecta</taxon>
        <taxon>Pterygota</taxon>
        <taxon>Neoptera</taxon>
        <taxon>Endopterygota</taxon>
        <taxon>Coleoptera</taxon>
        <taxon>Polyphaga</taxon>
        <taxon>Cucujiformia</taxon>
        <taxon>Chrysomeloidea</taxon>
        <taxon>Cerambycidae</taxon>
        <taxon>Cerambycinae</taxon>
        <taxon>Callichromatini</taxon>
        <taxon>Aromia</taxon>
    </lineage>
</organism>
<dbReference type="SMART" id="SM00369">
    <property type="entry name" value="LRR_TYP"/>
    <property type="match status" value="4"/>
</dbReference>
<sequence length="373" mass="42646">MLLKVLLLFFVPLCFCQPTKLTFKNVTFRGYNLYTEKFKKTIPSSNSLKEFLPESVFDEIEFKEQYIPVLYEDSLADLEDLDELVIEYCQVLEIQAGALKNVPWLRRFSLKDSDGLISHPDLQQKLGSGNNLERIEEGVFNNLPISTLDLSLNSISNIESGAFDDLPGILNINLADNKIAKWNPNWFKNTPLLTRISMQNNSITKLPNGAFKNLAGDKKFGKVYLTINIVLSYNKIKVIEPKAFKGLTKINNLWLDNNRIEVFDEDLLDNIEVSDLRLNGNNIHCLDGDLGKVIKADMTHLDSNPFDCECLSEIKTWAEQNEKNIEIFFSEMDCTTQRIKNKMVALEKRLKEIRDQENDIEVAEGQPTSVPIK</sequence>
<evidence type="ECO:0000256" key="2">
    <source>
        <dbReference type="ARBA" id="ARBA00022729"/>
    </source>
</evidence>
<dbReference type="Pfam" id="PF13306">
    <property type="entry name" value="LRR_5"/>
    <property type="match status" value="1"/>
</dbReference>
<keyword evidence="7" id="KW-1185">Reference proteome</keyword>
<evidence type="ECO:0000256" key="1">
    <source>
        <dbReference type="ARBA" id="ARBA00022614"/>
    </source>
</evidence>
<reference evidence="6" key="1">
    <citation type="journal article" date="2023" name="Insect Mol. Biol.">
        <title>Genome sequencing provides insights into the evolution of gene families encoding plant cell wall-degrading enzymes in longhorned beetles.</title>
        <authorList>
            <person name="Shin N.R."/>
            <person name="Okamura Y."/>
            <person name="Kirsch R."/>
            <person name="Pauchet Y."/>
        </authorList>
    </citation>
    <scope>NUCLEOTIDE SEQUENCE</scope>
    <source>
        <strain evidence="6">AMC_N1</strain>
    </source>
</reference>
<evidence type="ECO:0000256" key="4">
    <source>
        <dbReference type="SAM" id="Coils"/>
    </source>
</evidence>
<keyword evidence="1" id="KW-0433">Leucine-rich repeat</keyword>
<gene>
    <name evidence="6" type="ORF">NQ318_000477</name>
</gene>
<dbReference type="PANTHER" id="PTHR24369">
    <property type="entry name" value="ANTIGEN BSP, PUTATIVE-RELATED"/>
    <property type="match status" value="1"/>
</dbReference>
<dbReference type="SUPFAM" id="SSF52058">
    <property type="entry name" value="L domain-like"/>
    <property type="match status" value="1"/>
</dbReference>
<protein>
    <submittedName>
        <fullName evidence="6">Uncharacterized protein</fullName>
    </submittedName>
</protein>
<dbReference type="InterPro" id="IPR032675">
    <property type="entry name" value="LRR_dom_sf"/>
</dbReference>
<dbReference type="EMBL" id="JAPWTK010000041">
    <property type="protein sequence ID" value="KAJ8955045.1"/>
    <property type="molecule type" value="Genomic_DNA"/>
</dbReference>
<dbReference type="PANTHER" id="PTHR24369:SF210">
    <property type="entry name" value="CHAOPTIN-RELATED"/>
    <property type="match status" value="1"/>
</dbReference>
<keyword evidence="3" id="KW-0677">Repeat</keyword>
<dbReference type="InterPro" id="IPR001611">
    <property type="entry name" value="Leu-rich_rpt"/>
</dbReference>
<dbReference type="GO" id="GO:0005886">
    <property type="term" value="C:plasma membrane"/>
    <property type="evidence" value="ECO:0007669"/>
    <property type="project" value="TreeGrafter"/>
</dbReference>
<evidence type="ECO:0000313" key="6">
    <source>
        <dbReference type="EMBL" id="KAJ8955045.1"/>
    </source>
</evidence>
<evidence type="ECO:0000256" key="3">
    <source>
        <dbReference type="ARBA" id="ARBA00022737"/>
    </source>
</evidence>
<keyword evidence="2 5" id="KW-0732">Signal</keyword>
<dbReference type="InterPro" id="IPR050541">
    <property type="entry name" value="LRR_TM_domain-containing"/>
</dbReference>
<dbReference type="Proteomes" id="UP001162162">
    <property type="component" value="Unassembled WGS sequence"/>
</dbReference>
<dbReference type="Pfam" id="PF13855">
    <property type="entry name" value="LRR_8"/>
    <property type="match status" value="1"/>
</dbReference>
<keyword evidence="4" id="KW-0175">Coiled coil</keyword>
<feature type="coiled-coil region" evidence="4">
    <location>
        <begin position="336"/>
        <end position="366"/>
    </location>
</feature>
<dbReference type="InterPro" id="IPR026906">
    <property type="entry name" value="LRR_5"/>
</dbReference>
<comment type="caution">
    <text evidence="6">The sequence shown here is derived from an EMBL/GenBank/DDBJ whole genome shotgun (WGS) entry which is preliminary data.</text>
</comment>
<proteinExistence type="predicted"/>
<evidence type="ECO:0000256" key="5">
    <source>
        <dbReference type="SAM" id="SignalP"/>
    </source>
</evidence>
<feature type="signal peptide" evidence="5">
    <location>
        <begin position="1"/>
        <end position="16"/>
    </location>
</feature>
<dbReference type="InterPro" id="IPR003591">
    <property type="entry name" value="Leu-rich_rpt_typical-subtyp"/>
</dbReference>